<evidence type="ECO:0000313" key="1">
    <source>
        <dbReference type="EMBL" id="EGO29592.1"/>
    </source>
</evidence>
<proteinExistence type="predicted"/>
<sequence>MEALYRSVFSCNALPNVDQALDVTLNVPTKIKRRMIVWHEAIALGCVFGMF</sequence>
<protein>
    <submittedName>
        <fullName evidence="1">Uncharacterized protein</fullName>
    </submittedName>
</protein>
<accession>F8NJA8</accession>
<dbReference type="RefSeq" id="XP_007313834.1">
    <property type="nucleotide sequence ID" value="XM_007313772.1"/>
</dbReference>
<reference evidence="1" key="1">
    <citation type="submission" date="2011-04" db="EMBL/GenBank/DDBJ databases">
        <title>Evolution of plant cell wall degrading machinery underlies the functional diversity of forest fungi.</title>
        <authorList>
            <consortium name="US DOE Joint Genome Institute (JGI-PGF)"/>
            <person name="Eastwood D.C."/>
            <person name="Floudas D."/>
            <person name="Binder M."/>
            <person name="Majcherczyk A."/>
            <person name="Schneider P."/>
            <person name="Aerts A."/>
            <person name="Asiegbu F.O."/>
            <person name="Baker S.E."/>
            <person name="Barry K."/>
            <person name="Bendiksby M."/>
            <person name="Blumentritt M."/>
            <person name="Coutinho P.M."/>
            <person name="Cullen D."/>
            <person name="Cullen D."/>
            <person name="Gathman A."/>
            <person name="Goodell B."/>
            <person name="Henrissat B."/>
            <person name="Ihrmark K."/>
            <person name="Kauserud H."/>
            <person name="Kohler A."/>
            <person name="LaButti K."/>
            <person name="Lapidus A."/>
            <person name="Lavin J.L."/>
            <person name="Lee Y.-H."/>
            <person name="Lindquist E."/>
            <person name="Lilly W."/>
            <person name="Lucas S."/>
            <person name="Morin E."/>
            <person name="Murat C."/>
            <person name="Oguiza J.A."/>
            <person name="Park J."/>
            <person name="Pisabarro A.G."/>
            <person name="Riley R."/>
            <person name="Rosling A."/>
            <person name="Salamov A."/>
            <person name="Schmidt O."/>
            <person name="Schmutz J."/>
            <person name="Skrede I."/>
            <person name="Stenlid J."/>
            <person name="Wiebenga A."/>
            <person name="Xie X."/>
            <person name="Kues U."/>
            <person name="Hibbett D.S."/>
            <person name="Hoffmeister D."/>
            <person name="Hogberg N."/>
            <person name="Martin F."/>
            <person name="Grigoriev I.V."/>
            <person name="Watkinson S.C."/>
        </authorList>
    </citation>
    <scope>NUCLEOTIDE SEQUENCE</scope>
    <source>
        <strain evidence="1">S7.9</strain>
    </source>
</reference>
<name>F8NJA8_SERL9</name>
<gene>
    <name evidence="1" type="ORF">SERLADRAFT_445376</name>
</gene>
<dbReference type="EMBL" id="GL945429">
    <property type="protein sequence ID" value="EGO29592.1"/>
    <property type="molecule type" value="Genomic_DNA"/>
</dbReference>
<dbReference type="Proteomes" id="UP000008064">
    <property type="component" value="Unassembled WGS sequence"/>
</dbReference>
<organism>
    <name type="scientific">Serpula lacrymans var. lacrymans (strain S7.9)</name>
    <name type="common">Dry rot fungus</name>
    <dbReference type="NCBI Taxonomy" id="578457"/>
    <lineage>
        <taxon>Eukaryota</taxon>
        <taxon>Fungi</taxon>
        <taxon>Dikarya</taxon>
        <taxon>Basidiomycota</taxon>
        <taxon>Agaricomycotina</taxon>
        <taxon>Agaricomycetes</taxon>
        <taxon>Agaricomycetidae</taxon>
        <taxon>Boletales</taxon>
        <taxon>Coniophorineae</taxon>
        <taxon>Serpulaceae</taxon>
        <taxon>Serpula</taxon>
    </lineage>
</organism>
<dbReference type="KEGG" id="sla:SERLADRAFT_445376"/>
<dbReference type="AlphaFoldDB" id="F8NJA8"/>
<dbReference type="GeneID" id="18816189"/>
<dbReference type="HOGENOM" id="CLU_3107877_0_0_1"/>